<evidence type="ECO:0000256" key="6">
    <source>
        <dbReference type="HAMAP-Rule" id="MF_00922"/>
    </source>
</evidence>
<keyword evidence="3 6" id="KW-0564">Palmitate</keyword>
<evidence type="ECO:0000259" key="7">
    <source>
        <dbReference type="Pfam" id="PF13525"/>
    </source>
</evidence>
<dbReference type="InterPro" id="IPR011990">
    <property type="entry name" value="TPR-like_helical_dom_sf"/>
</dbReference>
<protein>
    <recommendedName>
        <fullName evidence="6">Outer membrane protein assembly factor BamD</fullName>
    </recommendedName>
</protein>
<accession>A0A9X2ICT6</accession>
<dbReference type="CDD" id="cd15830">
    <property type="entry name" value="BamD"/>
    <property type="match status" value="1"/>
</dbReference>
<dbReference type="Pfam" id="PF13525">
    <property type="entry name" value="YfiO"/>
    <property type="match status" value="1"/>
</dbReference>
<reference evidence="8" key="1">
    <citation type="submission" date="2021-11" db="EMBL/GenBank/DDBJ databases">
        <title>Legionella maioricencis sp. nov., a new species isolated from hot water samples in Mallorca.</title>
        <authorList>
            <person name="Crespi S."/>
            <person name="Drasar V."/>
            <person name="Salva-Serra F."/>
            <person name="Jaen-Luchoro D."/>
            <person name="Pineiro-Iglesias B."/>
            <person name="Aliaga F."/>
            <person name="Fernandez-Juarez V."/>
            <person name="Coll G."/>
            <person name="Moore E.R.B."/>
            <person name="Bennasar-Figueras A."/>
        </authorList>
    </citation>
    <scope>NUCLEOTIDE SEQUENCE</scope>
    <source>
        <strain evidence="8">HCPI-6</strain>
    </source>
</reference>
<keyword evidence="4 6" id="KW-0998">Cell outer membrane</keyword>
<evidence type="ECO:0000256" key="2">
    <source>
        <dbReference type="ARBA" id="ARBA00023136"/>
    </source>
</evidence>
<comment type="subcellular location">
    <subcellularLocation>
        <location evidence="6">Cell outer membrane</location>
        <topology evidence="6">Lipid-anchor</topology>
    </subcellularLocation>
</comment>
<comment type="function">
    <text evidence="6">Part of the outer membrane protein assembly complex, which is involved in assembly and insertion of beta-barrel proteins into the outer membrane.</text>
</comment>
<dbReference type="GO" id="GO:0043165">
    <property type="term" value="P:Gram-negative-bacterium-type cell outer membrane assembly"/>
    <property type="evidence" value="ECO:0007669"/>
    <property type="project" value="UniProtKB-UniRule"/>
</dbReference>
<dbReference type="Gene3D" id="1.25.40.10">
    <property type="entry name" value="Tetratricopeptide repeat domain"/>
    <property type="match status" value="1"/>
</dbReference>
<dbReference type="HAMAP" id="MF_00922">
    <property type="entry name" value="OM_assembly_BamD"/>
    <property type="match status" value="1"/>
</dbReference>
<dbReference type="PROSITE" id="PS51257">
    <property type="entry name" value="PROKAR_LIPOPROTEIN"/>
    <property type="match status" value="1"/>
</dbReference>
<gene>
    <name evidence="6" type="primary">bamD</name>
    <name evidence="8" type="ORF">LOX96_15640</name>
</gene>
<comment type="subunit">
    <text evidence="6">Part of the Bam complex.</text>
</comment>
<dbReference type="InterPro" id="IPR017689">
    <property type="entry name" value="BamD"/>
</dbReference>
<keyword evidence="1 6" id="KW-0732">Signal</keyword>
<evidence type="ECO:0000256" key="4">
    <source>
        <dbReference type="ARBA" id="ARBA00023237"/>
    </source>
</evidence>
<keyword evidence="2 6" id="KW-0472">Membrane</keyword>
<keyword evidence="9" id="KW-1185">Reference proteome</keyword>
<proteinExistence type="inferred from homology"/>
<name>A0A9X2ICT6_9GAMM</name>
<keyword evidence="5 6" id="KW-0449">Lipoprotein</keyword>
<comment type="similarity">
    <text evidence="6">Belongs to the BamD family.</text>
</comment>
<dbReference type="PANTHER" id="PTHR37423">
    <property type="entry name" value="SOLUBLE LYTIC MUREIN TRANSGLYCOSYLASE-RELATED"/>
    <property type="match status" value="1"/>
</dbReference>
<dbReference type="GO" id="GO:0051205">
    <property type="term" value="P:protein insertion into membrane"/>
    <property type="evidence" value="ECO:0007669"/>
    <property type="project" value="UniProtKB-UniRule"/>
</dbReference>
<dbReference type="SUPFAM" id="SSF48452">
    <property type="entry name" value="TPR-like"/>
    <property type="match status" value="1"/>
</dbReference>
<dbReference type="InterPro" id="IPR039565">
    <property type="entry name" value="BamD-like"/>
</dbReference>
<evidence type="ECO:0000313" key="9">
    <source>
        <dbReference type="Proteomes" id="UP001139721"/>
    </source>
</evidence>
<dbReference type="GO" id="GO:1990063">
    <property type="term" value="C:Bam protein complex"/>
    <property type="evidence" value="ECO:0007669"/>
    <property type="project" value="TreeGrafter"/>
</dbReference>
<dbReference type="PANTHER" id="PTHR37423:SF1">
    <property type="entry name" value="OUTER MEMBRANE PROTEIN ASSEMBLY FACTOR BAMD"/>
    <property type="match status" value="1"/>
</dbReference>
<dbReference type="AlphaFoldDB" id="A0A9X2ICT6"/>
<dbReference type="NCBIfam" id="TIGR03302">
    <property type="entry name" value="OM_YfiO"/>
    <property type="match status" value="1"/>
</dbReference>
<evidence type="ECO:0000313" key="8">
    <source>
        <dbReference type="EMBL" id="MCL9685536.1"/>
    </source>
</evidence>
<dbReference type="RefSeq" id="WP_250424375.1">
    <property type="nucleotide sequence ID" value="NZ_JAJKBJ010000029.1"/>
</dbReference>
<feature type="domain" description="Outer membrane lipoprotein BamD-like" evidence="7">
    <location>
        <begin position="35"/>
        <end position="239"/>
    </location>
</feature>
<organism evidence="8 9">
    <name type="scientific">Legionella maioricensis</name>
    <dbReference type="NCBI Taxonomy" id="2896528"/>
    <lineage>
        <taxon>Bacteria</taxon>
        <taxon>Pseudomonadati</taxon>
        <taxon>Pseudomonadota</taxon>
        <taxon>Gammaproteobacteria</taxon>
        <taxon>Legionellales</taxon>
        <taxon>Legionellaceae</taxon>
        <taxon>Legionella</taxon>
    </lineage>
</organism>
<evidence type="ECO:0000256" key="5">
    <source>
        <dbReference type="ARBA" id="ARBA00023288"/>
    </source>
</evidence>
<sequence>MKRVQMLFLVSLIIALSSCSKWKKDDEENNPFKGMTAKQLYVESQKALKKEEYATAAKKLEAIESMYPFSDYTESSQMELIYAYYKNEDYPSAAATAERFIHLYPRAKNVDYAYYMKGLANFQQTRGVFAKILPMDESWRDPGTQTQAYMDFSILIQKFPNSKYKANALQRMIYLRNMFAQHELNVSMFYFKRKMYVAAIERAGYLVKNYPQAPSTQQALTVMYQANMALGLKSAAEDAMRVYQATYHTSKMPRLTYTKG</sequence>
<evidence type="ECO:0000256" key="1">
    <source>
        <dbReference type="ARBA" id="ARBA00022729"/>
    </source>
</evidence>
<comment type="caution">
    <text evidence="8">The sequence shown here is derived from an EMBL/GenBank/DDBJ whole genome shotgun (WGS) entry which is preliminary data.</text>
</comment>
<dbReference type="Proteomes" id="UP001139721">
    <property type="component" value="Unassembled WGS sequence"/>
</dbReference>
<dbReference type="EMBL" id="JAJKBJ010000029">
    <property type="protein sequence ID" value="MCL9685536.1"/>
    <property type="molecule type" value="Genomic_DNA"/>
</dbReference>
<evidence type="ECO:0000256" key="3">
    <source>
        <dbReference type="ARBA" id="ARBA00023139"/>
    </source>
</evidence>